<reference evidence="2 3" key="1">
    <citation type="submission" date="2024-10" db="EMBL/GenBank/DDBJ databases">
        <title>Updated reference genomes for cyclostephanoid diatoms.</title>
        <authorList>
            <person name="Roberts W.R."/>
            <person name="Alverson A.J."/>
        </authorList>
    </citation>
    <scope>NUCLEOTIDE SEQUENCE [LARGE SCALE GENOMIC DNA]</scope>
    <source>
        <strain evidence="2 3">AJA276-08</strain>
    </source>
</reference>
<keyword evidence="1" id="KW-0812">Transmembrane</keyword>
<evidence type="ECO:0000313" key="3">
    <source>
        <dbReference type="Proteomes" id="UP001530315"/>
    </source>
</evidence>
<organism evidence="2 3">
    <name type="scientific">Stephanodiscus triporus</name>
    <dbReference type="NCBI Taxonomy" id="2934178"/>
    <lineage>
        <taxon>Eukaryota</taxon>
        <taxon>Sar</taxon>
        <taxon>Stramenopiles</taxon>
        <taxon>Ochrophyta</taxon>
        <taxon>Bacillariophyta</taxon>
        <taxon>Coscinodiscophyceae</taxon>
        <taxon>Thalassiosirophycidae</taxon>
        <taxon>Stephanodiscales</taxon>
        <taxon>Stephanodiscaceae</taxon>
        <taxon>Stephanodiscus</taxon>
    </lineage>
</organism>
<evidence type="ECO:0000313" key="2">
    <source>
        <dbReference type="EMBL" id="KAL3768524.1"/>
    </source>
</evidence>
<dbReference type="InterPro" id="IPR004316">
    <property type="entry name" value="SWEET_rpt"/>
</dbReference>
<keyword evidence="1" id="KW-1133">Transmembrane helix</keyword>
<keyword evidence="1" id="KW-0472">Membrane</keyword>
<dbReference type="AlphaFoldDB" id="A0ABD3MYS9"/>
<keyword evidence="3" id="KW-1185">Reference proteome</keyword>
<comment type="caution">
    <text evidence="2">The sequence shown here is derived from an EMBL/GenBank/DDBJ whole genome shotgun (WGS) entry which is preliminary data.</text>
</comment>
<sequence>MITNTANGVFWTAFGFGSMDWIIITPNGVGAILGFIQMFICLVIPNREKESSDKIESQGVQLTEEELDVDVDVEATASTTSTNFKSEDLGDPVKD</sequence>
<dbReference type="Proteomes" id="UP001530315">
    <property type="component" value="Unassembled WGS sequence"/>
</dbReference>
<evidence type="ECO:0000256" key="1">
    <source>
        <dbReference type="SAM" id="Phobius"/>
    </source>
</evidence>
<proteinExistence type="predicted"/>
<gene>
    <name evidence="2" type="ORF">ACHAW5_006720</name>
</gene>
<dbReference type="Gene3D" id="1.20.1280.290">
    <property type="match status" value="1"/>
</dbReference>
<dbReference type="EMBL" id="JALLAZ020001675">
    <property type="protein sequence ID" value="KAL3768524.1"/>
    <property type="molecule type" value="Genomic_DNA"/>
</dbReference>
<name>A0ABD3MYS9_9STRA</name>
<accession>A0ABD3MYS9</accession>
<feature type="transmembrane region" description="Helical" evidence="1">
    <location>
        <begin position="21"/>
        <end position="44"/>
    </location>
</feature>
<protein>
    <submittedName>
        <fullName evidence="2">Uncharacterized protein</fullName>
    </submittedName>
</protein>
<dbReference type="Pfam" id="PF03083">
    <property type="entry name" value="MtN3_slv"/>
    <property type="match status" value="1"/>
</dbReference>